<dbReference type="InterPro" id="IPR010998">
    <property type="entry name" value="Integrase_recombinase_N"/>
</dbReference>
<dbReference type="AlphaFoldDB" id="A0A0L6CEI8"/>
<dbReference type="OrthoDB" id="5016005at2"/>
<evidence type="ECO:0000313" key="3">
    <source>
        <dbReference type="EMBL" id="KNX35923.1"/>
    </source>
</evidence>
<evidence type="ECO:0000313" key="4">
    <source>
        <dbReference type="Proteomes" id="UP000037397"/>
    </source>
</evidence>
<dbReference type="Proteomes" id="UP000037397">
    <property type="component" value="Unassembled WGS sequence"/>
</dbReference>
<sequence length="290" mass="31714">MESPHRYGPEWGLFEDWCAATGREALPTTWATVEAFLEAVPAHGQTAVRRLRAIRAAHRDTDRRLAGEPASRPRGRPLWDGTGQGGDLATALHHLPAHGFPDGVRARRDGLVLVLAGHLHWSADQISRLRAEQITLEPVSAIDGTDLPMTRHGRQCPSCALSRWLRALAARMNTAHDFEQTVEGAPAHPSLHDCASPIPDGWQHHRHLIVPVSATGKPGLDALNPRSIARIVAERRTLPLDEDRRPAAPAAEPPAPLRDGPTPAERAGALREIDELFDRLDERIAQALGE</sequence>
<feature type="compositionally biased region" description="Basic and acidic residues" evidence="2">
    <location>
        <begin position="237"/>
        <end position="246"/>
    </location>
</feature>
<evidence type="ECO:0000256" key="1">
    <source>
        <dbReference type="ARBA" id="ARBA00023125"/>
    </source>
</evidence>
<organism evidence="3 4">
    <name type="scientific">Luteipulveratus halotolerans</name>
    <dbReference type="NCBI Taxonomy" id="1631356"/>
    <lineage>
        <taxon>Bacteria</taxon>
        <taxon>Bacillati</taxon>
        <taxon>Actinomycetota</taxon>
        <taxon>Actinomycetes</taxon>
        <taxon>Micrococcales</taxon>
        <taxon>Dermacoccaceae</taxon>
        <taxon>Luteipulveratus</taxon>
    </lineage>
</organism>
<dbReference type="Gene3D" id="1.10.150.130">
    <property type="match status" value="1"/>
</dbReference>
<reference evidence="4" key="1">
    <citation type="submission" date="2015-03" db="EMBL/GenBank/DDBJ databases">
        <title>Luteipulveratus halotolerans sp. nov., a novel actinobacterium (Dermacoccaceae) from Sarawak, Malaysia.</title>
        <authorList>
            <person name="Juboi H."/>
            <person name="Basik A."/>
            <person name="Shamsul S.S."/>
            <person name="Arnold P."/>
            <person name="Schmitt E.K."/>
            <person name="Sanglier J.-J."/>
            <person name="Yeo T."/>
        </authorList>
    </citation>
    <scope>NUCLEOTIDE SEQUENCE [LARGE SCALE GENOMIC DNA]</scope>
    <source>
        <strain evidence="4">C296001</strain>
    </source>
</reference>
<dbReference type="SUPFAM" id="SSF47823">
    <property type="entry name" value="lambda integrase-like, N-terminal domain"/>
    <property type="match status" value="1"/>
</dbReference>
<name>A0A0L6CEI8_9MICO</name>
<dbReference type="STRING" id="1631356.VV01_21960"/>
<gene>
    <name evidence="3" type="ORF">VV01_21960</name>
</gene>
<comment type="caution">
    <text evidence="3">The sequence shown here is derived from an EMBL/GenBank/DDBJ whole genome shotgun (WGS) entry which is preliminary data.</text>
</comment>
<proteinExistence type="predicted"/>
<keyword evidence="4" id="KW-1185">Reference proteome</keyword>
<protein>
    <submittedName>
        <fullName evidence="3">Uncharacterized protein</fullName>
    </submittedName>
</protein>
<dbReference type="EMBL" id="LAIR01000003">
    <property type="protein sequence ID" value="KNX35923.1"/>
    <property type="molecule type" value="Genomic_DNA"/>
</dbReference>
<feature type="region of interest" description="Disordered" evidence="2">
    <location>
        <begin position="237"/>
        <end position="269"/>
    </location>
</feature>
<evidence type="ECO:0000256" key="2">
    <source>
        <dbReference type="SAM" id="MobiDB-lite"/>
    </source>
</evidence>
<keyword evidence="1" id="KW-0238">DNA-binding</keyword>
<dbReference type="RefSeq" id="WP_050672193.1">
    <property type="nucleotide sequence ID" value="NZ_LAIR01000003.1"/>
</dbReference>
<dbReference type="GO" id="GO:0003677">
    <property type="term" value="F:DNA binding"/>
    <property type="evidence" value="ECO:0007669"/>
    <property type="project" value="UniProtKB-KW"/>
</dbReference>
<accession>A0A0L6CEI8</accession>
<feature type="region of interest" description="Disordered" evidence="2">
    <location>
        <begin position="59"/>
        <end position="85"/>
    </location>
</feature>